<evidence type="ECO:0000256" key="1">
    <source>
        <dbReference type="ARBA" id="ARBA00004236"/>
    </source>
</evidence>
<feature type="domain" description="ABC-type glycine betaine transport system substrate-binding" evidence="7">
    <location>
        <begin position="50"/>
        <end position="190"/>
    </location>
</feature>
<accession>A0A1H3QGU0</accession>
<dbReference type="Gene3D" id="3.10.105.10">
    <property type="entry name" value="Dipeptide-binding Protein, Domain 3"/>
    <property type="match status" value="1"/>
</dbReference>
<evidence type="ECO:0000259" key="7">
    <source>
        <dbReference type="Pfam" id="PF04069"/>
    </source>
</evidence>
<evidence type="ECO:0000256" key="3">
    <source>
        <dbReference type="ARBA" id="ARBA00022475"/>
    </source>
</evidence>
<dbReference type="PROSITE" id="PS51257">
    <property type="entry name" value="PROKAR_LIPOPROTEIN"/>
    <property type="match status" value="1"/>
</dbReference>
<feature type="chain" id="PRO_5038719829" evidence="6">
    <location>
        <begin position="24"/>
        <end position="310"/>
    </location>
</feature>
<evidence type="ECO:0000256" key="6">
    <source>
        <dbReference type="SAM" id="SignalP"/>
    </source>
</evidence>
<dbReference type="PANTHER" id="PTHR47737">
    <property type="entry name" value="GLYCINE BETAINE/PROLINE BETAINE TRANSPORT SYSTEM PERMEASE PROTEIN PROW"/>
    <property type="match status" value="1"/>
</dbReference>
<keyword evidence="9" id="KW-1185">Reference proteome</keyword>
<name>A0A1H3QGU0_9BACI</name>
<keyword evidence="6" id="KW-0732">Signal</keyword>
<dbReference type="GO" id="GO:0015226">
    <property type="term" value="F:carnitine transmembrane transporter activity"/>
    <property type="evidence" value="ECO:0007669"/>
    <property type="project" value="TreeGrafter"/>
</dbReference>
<gene>
    <name evidence="8" type="ORF">SAMN05421736_106173</name>
</gene>
<dbReference type="EMBL" id="FNPI01000006">
    <property type="protein sequence ID" value="SDZ12587.1"/>
    <property type="molecule type" value="Genomic_DNA"/>
</dbReference>
<protein>
    <submittedName>
        <fullName evidence="8">Glycine betaine/proline transport system substrate-binding protein</fullName>
    </submittedName>
</protein>
<keyword evidence="4" id="KW-0472">Membrane</keyword>
<dbReference type="PANTHER" id="PTHR47737:SF1">
    <property type="entry name" value="GLYCINE BETAINE_PROLINE BETAINE TRANSPORT SYSTEM PERMEASE PROTEIN PROW"/>
    <property type="match status" value="1"/>
</dbReference>
<dbReference type="OrthoDB" id="9787902at2"/>
<dbReference type="Pfam" id="PF04069">
    <property type="entry name" value="OpuAC"/>
    <property type="match status" value="2"/>
</dbReference>
<comment type="subcellular location">
    <subcellularLocation>
        <location evidence="1">Cell membrane</location>
    </subcellularLocation>
</comment>
<dbReference type="GO" id="GO:0031460">
    <property type="term" value="P:glycine betaine transport"/>
    <property type="evidence" value="ECO:0007669"/>
    <property type="project" value="TreeGrafter"/>
</dbReference>
<feature type="signal peptide" evidence="6">
    <location>
        <begin position="1"/>
        <end position="23"/>
    </location>
</feature>
<dbReference type="SUPFAM" id="SSF53850">
    <property type="entry name" value="Periplasmic binding protein-like II"/>
    <property type="match status" value="2"/>
</dbReference>
<dbReference type="STRING" id="1503961.SAMN05421736_106173"/>
<proteinExistence type="predicted"/>
<organism evidence="8 9">
    <name type="scientific">Evansella caseinilytica</name>
    <dbReference type="NCBI Taxonomy" id="1503961"/>
    <lineage>
        <taxon>Bacteria</taxon>
        <taxon>Bacillati</taxon>
        <taxon>Bacillota</taxon>
        <taxon>Bacilli</taxon>
        <taxon>Bacillales</taxon>
        <taxon>Bacillaceae</taxon>
        <taxon>Evansella</taxon>
    </lineage>
</organism>
<dbReference type="Gene3D" id="3.40.190.100">
    <property type="entry name" value="Glycine betaine-binding periplasmic protein, domain 2"/>
    <property type="match status" value="1"/>
</dbReference>
<dbReference type="GO" id="GO:0015871">
    <property type="term" value="P:choline transport"/>
    <property type="evidence" value="ECO:0007669"/>
    <property type="project" value="TreeGrafter"/>
</dbReference>
<keyword evidence="2" id="KW-0813">Transport</keyword>
<dbReference type="GO" id="GO:0043190">
    <property type="term" value="C:ATP-binding cassette (ABC) transporter complex"/>
    <property type="evidence" value="ECO:0007669"/>
    <property type="project" value="InterPro"/>
</dbReference>
<dbReference type="InterPro" id="IPR007210">
    <property type="entry name" value="ABC_Gly_betaine_transp_sub-bd"/>
</dbReference>
<evidence type="ECO:0000256" key="4">
    <source>
        <dbReference type="ARBA" id="ARBA00023136"/>
    </source>
</evidence>
<sequence length="310" mass="32744">MKLKKLGFAAGLSIAMLAAGCGADEEDAATPTGGNGGSDDGTTEQGTGDVGEALNFTITGIEPGAGIMTAAENAIDVYGLDGWSVSASSSAAMTQQLATAYESEEPIIVTGWTPHWKFAAFDLKYLDDPEGVFGAEEVIQTFARQGLEEDHPTAYTVLDNFHWTADEMGEIMIDINDGADPAEAAAAWVDANAERVAEWTDGVEPVDGDALELVYVAWDSEIASTHMIGKVLEDLGYNVTLTPTEATYMFEAVANGSADATVAAWLPETHAHFLEDFGDDMVDLGVNLEGAKIGLVVPSYMDITSIEDLK</sequence>
<evidence type="ECO:0000256" key="2">
    <source>
        <dbReference type="ARBA" id="ARBA00022448"/>
    </source>
</evidence>
<reference evidence="9" key="1">
    <citation type="submission" date="2016-10" db="EMBL/GenBank/DDBJ databases">
        <authorList>
            <person name="Varghese N."/>
            <person name="Submissions S."/>
        </authorList>
    </citation>
    <scope>NUCLEOTIDE SEQUENCE [LARGE SCALE GENOMIC DNA]</scope>
    <source>
        <strain evidence="9">SP</strain>
    </source>
</reference>
<dbReference type="Proteomes" id="UP000198935">
    <property type="component" value="Unassembled WGS sequence"/>
</dbReference>
<evidence type="ECO:0000256" key="5">
    <source>
        <dbReference type="SAM" id="MobiDB-lite"/>
    </source>
</evidence>
<keyword evidence="3" id="KW-1003">Cell membrane</keyword>
<evidence type="ECO:0000313" key="9">
    <source>
        <dbReference type="Proteomes" id="UP000198935"/>
    </source>
</evidence>
<feature type="domain" description="ABC-type glycine betaine transport system substrate-binding" evidence="7">
    <location>
        <begin position="211"/>
        <end position="310"/>
    </location>
</feature>
<evidence type="ECO:0000313" key="8">
    <source>
        <dbReference type="EMBL" id="SDZ12587.1"/>
    </source>
</evidence>
<dbReference type="GO" id="GO:0005275">
    <property type="term" value="F:amine transmembrane transporter activity"/>
    <property type="evidence" value="ECO:0007669"/>
    <property type="project" value="TreeGrafter"/>
</dbReference>
<feature type="region of interest" description="Disordered" evidence="5">
    <location>
        <begin position="25"/>
        <end position="50"/>
    </location>
</feature>
<dbReference type="AlphaFoldDB" id="A0A1H3QGU0"/>